<proteinExistence type="predicted"/>
<dbReference type="EMBL" id="OE000016">
    <property type="protein sequence ID" value="CAD7451943.1"/>
    <property type="molecule type" value="Genomic_DNA"/>
</dbReference>
<evidence type="ECO:0000313" key="3">
    <source>
        <dbReference type="EMBL" id="CAD7451943.1"/>
    </source>
</evidence>
<keyword evidence="2" id="KW-1133">Transmembrane helix</keyword>
<sequence>MGEGAEEGDDVTGESAGRVWGRGANRNSNPNFPITDRQEDNNAFICVIAVRRTRPLQCENTHSSVDILSPVARLSFVTPVQFSPTLGTLECSSPPCNEGCPKPGDCSGLARAWSRSLHMCLTDPFFKAIELVGPSYRTTCTILTNIAYSVGLVVLACIVYLVRDWRQLSLATSVPFLSFFLYWWGPYIVSGAKSPVGRLPGWRRGGCPHSLGLPPIRGLLDSECGGTPSGVGYRGRNIPSTDQLVACLAWTLEAGV</sequence>
<name>A0A7R9FG54_9NEOP</name>
<evidence type="ECO:0000256" key="2">
    <source>
        <dbReference type="SAM" id="Phobius"/>
    </source>
</evidence>
<keyword evidence="2" id="KW-0472">Membrane</keyword>
<feature type="compositionally biased region" description="Acidic residues" evidence="1">
    <location>
        <begin position="1"/>
        <end position="12"/>
    </location>
</feature>
<protein>
    <submittedName>
        <fullName evidence="3">Uncharacterized protein</fullName>
    </submittedName>
</protein>
<dbReference type="AlphaFoldDB" id="A0A7R9FG54"/>
<feature type="transmembrane region" description="Helical" evidence="2">
    <location>
        <begin position="168"/>
        <end position="185"/>
    </location>
</feature>
<evidence type="ECO:0000256" key="1">
    <source>
        <dbReference type="SAM" id="MobiDB-lite"/>
    </source>
</evidence>
<organism evidence="3">
    <name type="scientific">Timema tahoe</name>
    <dbReference type="NCBI Taxonomy" id="61484"/>
    <lineage>
        <taxon>Eukaryota</taxon>
        <taxon>Metazoa</taxon>
        <taxon>Ecdysozoa</taxon>
        <taxon>Arthropoda</taxon>
        <taxon>Hexapoda</taxon>
        <taxon>Insecta</taxon>
        <taxon>Pterygota</taxon>
        <taxon>Neoptera</taxon>
        <taxon>Polyneoptera</taxon>
        <taxon>Phasmatodea</taxon>
        <taxon>Timematodea</taxon>
        <taxon>Timematoidea</taxon>
        <taxon>Timematidae</taxon>
        <taxon>Timema</taxon>
    </lineage>
</organism>
<keyword evidence="2" id="KW-0812">Transmembrane</keyword>
<accession>A0A7R9FG54</accession>
<feature type="transmembrane region" description="Helical" evidence="2">
    <location>
        <begin position="142"/>
        <end position="161"/>
    </location>
</feature>
<reference evidence="3" key="1">
    <citation type="submission" date="2020-11" db="EMBL/GenBank/DDBJ databases">
        <authorList>
            <person name="Tran Van P."/>
        </authorList>
    </citation>
    <scope>NUCLEOTIDE SEQUENCE</scope>
</reference>
<gene>
    <name evidence="3" type="ORF">TTEB3V08_LOCUS139</name>
</gene>
<feature type="region of interest" description="Disordered" evidence="1">
    <location>
        <begin position="1"/>
        <end position="35"/>
    </location>
</feature>